<organism evidence="1 2">
    <name type="scientific">Glycomyces terrestris</name>
    <dbReference type="NCBI Taxonomy" id="2493553"/>
    <lineage>
        <taxon>Bacteria</taxon>
        <taxon>Bacillati</taxon>
        <taxon>Actinomycetota</taxon>
        <taxon>Actinomycetes</taxon>
        <taxon>Glycomycetales</taxon>
        <taxon>Glycomycetaceae</taxon>
        <taxon>Glycomyces</taxon>
    </lineage>
</organism>
<dbReference type="RefSeq" id="WP_125245858.1">
    <property type="nucleotide sequence ID" value="NZ_RSEB01000001.1"/>
</dbReference>
<evidence type="ECO:0000313" key="1">
    <source>
        <dbReference type="EMBL" id="RRS01380.1"/>
    </source>
</evidence>
<accession>A0A426V3G4</accession>
<sequence>MDYSINFASSVPPARLKALVLARWPLDAEAVFAGTSESFEEHEGPHHIVSIQSGLHPGSAFDTELSAGEAFADVIGGLTELHLATVLCKALETQALIPDDGRADSTWMLVTEDGWHGRVVVDDDAIDDGILIIDHALQPVPTAPDLRVQEPPEWERGWYDDGVVPSAGYLDAD</sequence>
<dbReference type="AlphaFoldDB" id="A0A426V3G4"/>
<name>A0A426V3G4_9ACTN</name>
<dbReference type="Proteomes" id="UP000277256">
    <property type="component" value="Unassembled WGS sequence"/>
</dbReference>
<gene>
    <name evidence="1" type="ORF">EIW28_00975</name>
</gene>
<comment type="caution">
    <text evidence="1">The sequence shown here is derived from an EMBL/GenBank/DDBJ whole genome shotgun (WGS) entry which is preliminary data.</text>
</comment>
<dbReference type="OrthoDB" id="5185386at2"/>
<keyword evidence="2" id="KW-1185">Reference proteome</keyword>
<proteinExistence type="predicted"/>
<dbReference type="EMBL" id="RSEB01000001">
    <property type="protein sequence ID" value="RRS01380.1"/>
    <property type="molecule type" value="Genomic_DNA"/>
</dbReference>
<reference evidence="1 2" key="1">
    <citation type="submission" date="2018-12" db="EMBL/GenBank/DDBJ databases">
        <title>Glycomyces sp. YIM 121974 draft genome.</title>
        <authorList>
            <person name="Li Q."/>
        </authorList>
    </citation>
    <scope>NUCLEOTIDE SEQUENCE [LARGE SCALE GENOMIC DNA]</scope>
    <source>
        <strain evidence="1 2">YIM 121974</strain>
    </source>
</reference>
<protein>
    <submittedName>
        <fullName evidence="1">Uncharacterized protein</fullName>
    </submittedName>
</protein>
<evidence type="ECO:0000313" key="2">
    <source>
        <dbReference type="Proteomes" id="UP000277256"/>
    </source>
</evidence>